<dbReference type="RefSeq" id="WP_161157399.1">
    <property type="nucleotide sequence ID" value="NZ_WEKT01000040.1"/>
</dbReference>
<keyword evidence="6" id="KW-0274">FAD</keyword>
<dbReference type="InterPro" id="IPR017927">
    <property type="entry name" value="FAD-bd_FR_type"/>
</dbReference>
<evidence type="ECO:0000256" key="3">
    <source>
        <dbReference type="ARBA" id="ARBA00013223"/>
    </source>
</evidence>
<dbReference type="PANTHER" id="PTHR47878:SF1">
    <property type="entry name" value="FLAVODOXIN_FERREDOXIN--NADP REDUCTASE"/>
    <property type="match status" value="1"/>
</dbReference>
<protein>
    <recommendedName>
        <fullName evidence="3">ferredoxin--NADP(+) reductase</fullName>
        <ecNumber evidence="3">1.18.1.2</ecNumber>
    </recommendedName>
</protein>
<dbReference type="InterPro" id="IPR039261">
    <property type="entry name" value="FNR_nucleotide-bd"/>
</dbReference>
<keyword evidence="5" id="KW-0547">Nucleotide-binding</keyword>
<keyword evidence="4" id="KW-0285">Flavoprotein</keyword>
<dbReference type="PRINTS" id="PR00371">
    <property type="entry name" value="FPNCR"/>
</dbReference>
<feature type="domain" description="FAD-binding FR-type" evidence="10">
    <location>
        <begin position="4"/>
        <end position="109"/>
    </location>
</feature>
<dbReference type="GO" id="GO:0034599">
    <property type="term" value="P:cellular response to oxidative stress"/>
    <property type="evidence" value="ECO:0007669"/>
    <property type="project" value="TreeGrafter"/>
</dbReference>
<dbReference type="Gene3D" id="2.40.30.10">
    <property type="entry name" value="Translation factors"/>
    <property type="match status" value="1"/>
</dbReference>
<evidence type="ECO:0000256" key="6">
    <source>
        <dbReference type="ARBA" id="ARBA00022827"/>
    </source>
</evidence>
<keyword evidence="7" id="KW-0521">NADP</keyword>
<dbReference type="EMBL" id="WEKT01000040">
    <property type="protein sequence ID" value="MZI94921.1"/>
    <property type="molecule type" value="Genomic_DNA"/>
</dbReference>
<dbReference type="PANTHER" id="PTHR47878">
    <property type="entry name" value="OXIDOREDUCTASE FAD/NAD(P)-BINDING DOMAIN PROTEIN"/>
    <property type="match status" value="1"/>
</dbReference>
<dbReference type="InterPro" id="IPR051930">
    <property type="entry name" value="FNR_type-1"/>
</dbReference>
<dbReference type="InterPro" id="IPR017938">
    <property type="entry name" value="Riboflavin_synthase-like_b-brl"/>
</dbReference>
<evidence type="ECO:0000256" key="5">
    <source>
        <dbReference type="ARBA" id="ARBA00022741"/>
    </source>
</evidence>
<dbReference type="Pfam" id="PF00175">
    <property type="entry name" value="NAD_binding_1"/>
    <property type="match status" value="1"/>
</dbReference>
<evidence type="ECO:0000256" key="7">
    <source>
        <dbReference type="ARBA" id="ARBA00022857"/>
    </source>
</evidence>
<dbReference type="Gene3D" id="3.40.50.80">
    <property type="entry name" value="Nucleotide-binding domain of ferredoxin-NADP reductase (FNR) module"/>
    <property type="match status" value="1"/>
</dbReference>
<proteinExistence type="inferred from homology"/>
<dbReference type="Pfam" id="PF00970">
    <property type="entry name" value="FAD_binding_6"/>
    <property type="match status" value="1"/>
</dbReference>
<evidence type="ECO:0000256" key="9">
    <source>
        <dbReference type="ARBA" id="ARBA00047776"/>
    </source>
</evidence>
<dbReference type="InterPro" id="IPR008333">
    <property type="entry name" value="Cbr1-like_FAD-bd_dom"/>
</dbReference>
<comment type="caution">
    <text evidence="11">The sequence shown here is derived from an EMBL/GenBank/DDBJ whole genome shotgun (WGS) entry which is preliminary data.</text>
</comment>
<evidence type="ECO:0000313" key="12">
    <source>
        <dbReference type="Proteomes" id="UP000462621"/>
    </source>
</evidence>
<name>A0A7X4LNU7_9VIBR</name>
<organism evidence="11 12">
    <name type="scientific">Vibrio eleionomae</name>
    <dbReference type="NCBI Taxonomy" id="2653505"/>
    <lineage>
        <taxon>Bacteria</taxon>
        <taxon>Pseudomonadati</taxon>
        <taxon>Pseudomonadota</taxon>
        <taxon>Gammaproteobacteria</taxon>
        <taxon>Vibrionales</taxon>
        <taxon>Vibrionaceae</taxon>
        <taxon>Vibrio</taxon>
    </lineage>
</organism>
<dbReference type="SUPFAM" id="SSF52343">
    <property type="entry name" value="Ferredoxin reductase-like, C-terminal NADP-linked domain"/>
    <property type="match status" value="1"/>
</dbReference>
<comment type="cofactor">
    <cofactor evidence="1">
        <name>FAD</name>
        <dbReference type="ChEBI" id="CHEBI:57692"/>
    </cofactor>
</comment>
<gene>
    <name evidence="11" type="ORF">F9817_17225</name>
</gene>
<evidence type="ECO:0000256" key="1">
    <source>
        <dbReference type="ARBA" id="ARBA00001974"/>
    </source>
</evidence>
<dbReference type="InterPro" id="IPR033892">
    <property type="entry name" value="FNR_bac"/>
</dbReference>
<dbReference type="PROSITE" id="PS51384">
    <property type="entry name" value="FAD_FR"/>
    <property type="match status" value="1"/>
</dbReference>
<evidence type="ECO:0000256" key="2">
    <source>
        <dbReference type="ARBA" id="ARBA00008312"/>
    </source>
</evidence>
<dbReference type="GO" id="GO:0042167">
    <property type="term" value="P:heme catabolic process"/>
    <property type="evidence" value="ECO:0007669"/>
    <property type="project" value="TreeGrafter"/>
</dbReference>
<accession>A0A7X4LNU7</accession>
<dbReference type="EC" id="1.18.1.2" evidence="3"/>
<dbReference type="SUPFAM" id="SSF63380">
    <property type="entry name" value="Riboflavin synthase domain-like"/>
    <property type="match status" value="1"/>
</dbReference>
<dbReference type="Proteomes" id="UP000462621">
    <property type="component" value="Unassembled WGS sequence"/>
</dbReference>
<keyword evidence="12" id="KW-1185">Reference proteome</keyword>
<evidence type="ECO:0000256" key="4">
    <source>
        <dbReference type="ARBA" id="ARBA00022630"/>
    </source>
</evidence>
<evidence type="ECO:0000313" key="11">
    <source>
        <dbReference type="EMBL" id="MZI94921.1"/>
    </source>
</evidence>
<dbReference type="InterPro" id="IPR001433">
    <property type="entry name" value="OxRdtase_FAD/NAD-bd"/>
</dbReference>
<evidence type="ECO:0000256" key="8">
    <source>
        <dbReference type="ARBA" id="ARBA00023002"/>
    </source>
</evidence>
<dbReference type="CDD" id="cd06195">
    <property type="entry name" value="FNR1"/>
    <property type="match status" value="1"/>
</dbReference>
<dbReference type="AlphaFoldDB" id="A0A7X4LNU7"/>
<sequence>MHPHSLVAGKVTHRIDWTENEFSLTIQAPVAPYIAGQFTKLGLCNQQGEWVRRAYSIVNPPSRPHPSTAQVEFLIITVPDGELSNKLYGLNIGDTVYVGEKPSGFMTAEEIRPDAQELWLIATGTGIGPYLAMLEDHLMPYQNIVLVHAVRKQKELVYRDHIHQLQERYAGRLHYIPIVSREKVDGALSGRIPALIESGVLETTAGLTIEGDKSFIYLCGNPDMIRDTNRVLKNRGLRKHLRRKPGHFSYENYW</sequence>
<dbReference type="InterPro" id="IPR001709">
    <property type="entry name" value="Flavoprot_Pyr_Nucl_cyt_Rdtase"/>
</dbReference>
<comment type="similarity">
    <text evidence="2">Belongs to the ferredoxin--NADP reductase type 1 family.</text>
</comment>
<dbReference type="GO" id="GO:0004324">
    <property type="term" value="F:ferredoxin-NADP+ reductase activity"/>
    <property type="evidence" value="ECO:0007669"/>
    <property type="project" value="UniProtKB-EC"/>
</dbReference>
<evidence type="ECO:0000259" key="10">
    <source>
        <dbReference type="PROSITE" id="PS51384"/>
    </source>
</evidence>
<comment type="catalytic activity">
    <reaction evidence="9">
        <text>2 reduced [2Fe-2S]-[ferredoxin] + NADP(+) + H(+) = 2 oxidized [2Fe-2S]-[ferredoxin] + NADPH</text>
        <dbReference type="Rhea" id="RHEA:20125"/>
        <dbReference type="Rhea" id="RHEA-COMP:10000"/>
        <dbReference type="Rhea" id="RHEA-COMP:10001"/>
        <dbReference type="ChEBI" id="CHEBI:15378"/>
        <dbReference type="ChEBI" id="CHEBI:33737"/>
        <dbReference type="ChEBI" id="CHEBI:33738"/>
        <dbReference type="ChEBI" id="CHEBI:57783"/>
        <dbReference type="ChEBI" id="CHEBI:58349"/>
        <dbReference type="EC" id="1.18.1.2"/>
    </reaction>
</comment>
<dbReference type="GO" id="GO:0000166">
    <property type="term" value="F:nucleotide binding"/>
    <property type="evidence" value="ECO:0007669"/>
    <property type="project" value="UniProtKB-KW"/>
</dbReference>
<keyword evidence="8" id="KW-0560">Oxidoreductase</keyword>
<reference evidence="11 12" key="1">
    <citation type="submission" date="2019-10" db="EMBL/GenBank/DDBJ databases">
        <title>Vibrio sp. nov. isolated from a shrimp pond.</title>
        <authorList>
            <person name="Gomez-Gil B."/>
            <person name="Enciso-Ibarra J."/>
            <person name="Enciso-Ibarra K."/>
            <person name="Bolan-Mejia C."/>
        </authorList>
    </citation>
    <scope>NUCLEOTIDE SEQUENCE [LARGE SCALE GENOMIC DNA]</scope>
    <source>
        <strain evidence="11 12">CAIM 722</strain>
    </source>
</reference>